<reference evidence="4" key="1">
    <citation type="submission" date="2018-05" db="EMBL/GenBank/DDBJ databases">
        <authorList>
            <person name="Lanie J.A."/>
            <person name="Ng W.-L."/>
            <person name="Kazmierczak K.M."/>
            <person name="Andrzejewski T.M."/>
            <person name="Davidsen T.M."/>
            <person name="Wayne K.J."/>
            <person name="Tettelin H."/>
            <person name="Glass J.I."/>
            <person name="Rusch D."/>
            <person name="Podicherti R."/>
            <person name="Tsui H.-C.T."/>
            <person name="Winkler M.E."/>
        </authorList>
    </citation>
    <scope>NUCLEOTIDE SEQUENCE</scope>
</reference>
<keyword evidence="1" id="KW-0378">Hydrolase</keyword>
<feature type="transmembrane region" description="Helical" evidence="2">
    <location>
        <begin position="50"/>
        <end position="68"/>
    </location>
</feature>
<proteinExistence type="predicted"/>
<feature type="domain" description="AB hydrolase-1" evidence="3">
    <location>
        <begin position="45"/>
        <end position="214"/>
    </location>
</feature>
<dbReference type="PANTHER" id="PTHR43798">
    <property type="entry name" value="MONOACYLGLYCEROL LIPASE"/>
    <property type="match status" value="1"/>
</dbReference>
<keyword evidence="2" id="KW-1133">Transmembrane helix</keyword>
<dbReference type="AlphaFoldDB" id="A0A382GSE0"/>
<evidence type="ECO:0000259" key="3">
    <source>
        <dbReference type="Pfam" id="PF00561"/>
    </source>
</evidence>
<dbReference type="InterPro" id="IPR000073">
    <property type="entry name" value="AB_hydrolase_1"/>
</dbReference>
<dbReference type="PANTHER" id="PTHR43798:SF31">
    <property type="entry name" value="AB HYDROLASE SUPERFAMILY PROTEIN YCLE"/>
    <property type="match status" value="1"/>
</dbReference>
<evidence type="ECO:0000256" key="1">
    <source>
        <dbReference type="ARBA" id="ARBA00022801"/>
    </source>
</evidence>
<feature type="non-terminal residue" evidence="4">
    <location>
        <position position="1"/>
    </location>
</feature>
<dbReference type="GO" id="GO:0016020">
    <property type="term" value="C:membrane"/>
    <property type="evidence" value="ECO:0007669"/>
    <property type="project" value="TreeGrafter"/>
</dbReference>
<dbReference type="GO" id="GO:0016787">
    <property type="term" value="F:hydrolase activity"/>
    <property type="evidence" value="ECO:0007669"/>
    <property type="project" value="UniProtKB-KW"/>
</dbReference>
<dbReference type="Gene3D" id="3.40.50.1820">
    <property type="entry name" value="alpha/beta hydrolase"/>
    <property type="match status" value="1"/>
</dbReference>
<dbReference type="InterPro" id="IPR050266">
    <property type="entry name" value="AB_hydrolase_sf"/>
</dbReference>
<dbReference type="Pfam" id="PF00561">
    <property type="entry name" value="Abhydrolase_1"/>
    <property type="match status" value="1"/>
</dbReference>
<sequence>TNNVWKSFVLKLNDFENVYTPCLYDIYRHSNDQGFEAAAKALSKKIKKNNIVIAWSIGGLIALRLMALTTKVRAIIFIASSPCFINKEGWPNVINKNSLSELKKKFSSDAAEGLKHFAGLVAYGDMSSSVTNKTIRQYLAAEKQSQILSSWLSELEKTDQRDQFAALEIPVQIILGQNDILIKSNIQNQIRQLNPYTHSSIIKNCGHAPFISRPDETYNVINKFLNERI</sequence>
<gene>
    <name evidence="4" type="ORF">METZ01_LOCUS230882</name>
</gene>
<dbReference type="EMBL" id="UINC01057162">
    <property type="protein sequence ID" value="SVB78028.1"/>
    <property type="molecule type" value="Genomic_DNA"/>
</dbReference>
<keyword evidence="2" id="KW-0812">Transmembrane</keyword>
<protein>
    <recommendedName>
        <fullName evidence="3">AB hydrolase-1 domain-containing protein</fullName>
    </recommendedName>
</protein>
<evidence type="ECO:0000313" key="4">
    <source>
        <dbReference type="EMBL" id="SVB78028.1"/>
    </source>
</evidence>
<name>A0A382GSE0_9ZZZZ</name>
<dbReference type="SUPFAM" id="SSF53474">
    <property type="entry name" value="alpha/beta-Hydrolases"/>
    <property type="match status" value="1"/>
</dbReference>
<dbReference type="InterPro" id="IPR029058">
    <property type="entry name" value="AB_hydrolase_fold"/>
</dbReference>
<organism evidence="4">
    <name type="scientific">marine metagenome</name>
    <dbReference type="NCBI Taxonomy" id="408172"/>
    <lineage>
        <taxon>unclassified sequences</taxon>
        <taxon>metagenomes</taxon>
        <taxon>ecological metagenomes</taxon>
    </lineage>
</organism>
<accession>A0A382GSE0</accession>
<keyword evidence="2" id="KW-0472">Membrane</keyword>
<evidence type="ECO:0000256" key="2">
    <source>
        <dbReference type="SAM" id="Phobius"/>
    </source>
</evidence>